<dbReference type="Pfam" id="PF22691">
    <property type="entry name" value="Thiolase_C_1"/>
    <property type="match status" value="1"/>
</dbReference>
<reference evidence="3 4" key="1">
    <citation type="submission" date="2021-12" db="EMBL/GenBank/DDBJ databases">
        <title>Genome seq of p7.</title>
        <authorList>
            <person name="Seo T."/>
        </authorList>
    </citation>
    <scope>NUCLEOTIDE SEQUENCE [LARGE SCALE GENOMIC DNA]</scope>
    <source>
        <strain evidence="3 4">P7</strain>
    </source>
</reference>
<sequence length="388" mass="40286">MGVCIVGWAHSPFGRLDALDLEGLVGQVTRGALADAGLDGTAVDGVWLGQLNGGFVPEIFASSLPMQADAGLRWKPATRVENACASGAAALYAAADAIEAGRARIALVVGAEKMTAVSGTEVTRILGNASYVPEEAAQGLTFPGIFARVAQAYFERHGDHGATLARIAAKNHANGVRNPFAQMRKDLGFEFCNTVSEKNPLIAAPLRKTDCSLVSDGAAALVLCDESLAADFRRAVRLKSRAQVNDFLPMSCRDAAGFEGPRRAWAQALAAAGCTVGDLSFAEVHDCFTIAELMSYEAMGLAAPGQGARLLDEGVVMRDGRLPVNVSGGLKAKGHPIGATGVSMHVLSAMQLCGEAGEMQLPAPTLAGVFNMGGSAVASYVSVLERAR</sequence>
<feature type="domain" description="Thiolase C-terminal" evidence="2">
    <location>
        <begin position="253"/>
        <end position="386"/>
    </location>
</feature>
<feature type="domain" description="Thiolase N-terminal" evidence="1">
    <location>
        <begin position="3"/>
        <end position="227"/>
    </location>
</feature>
<keyword evidence="4" id="KW-1185">Reference proteome</keyword>
<evidence type="ECO:0000259" key="1">
    <source>
        <dbReference type="Pfam" id="PF00108"/>
    </source>
</evidence>
<dbReference type="PANTHER" id="PTHR42870">
    <property type="entry name" value="ACETYL-COA C-ACETYLTRANSFERASE"/>
    <property type="match status" value="1"/>
</dbReference>
<comment type="caution">
    <text evidence="3">The sequence shown here is derived from an EMBL/GenBank/DDBJ whole genome shotgun (WGS) entry which is preliminary data.</text>
</comment>
<proteinExistence type="predicted"/>
<dbReference type="InterPro" id="IPR020616">
    <property type="entry name" value="Thiolase_N"/>
</dbReference>
<evidence type="ECO:0000259" key="2">
    <source>
        <dbReference type="Pfam" id="PF22691"/>
    </source>
</evidence>
<dbReference type="EMBL" id="JAJTWT010000017">
    <property type="protein sequence ID" value="MCE4540496.1"/>
    <property type="molecule type" value="Genomic_DNA"/>
</dbReference>
<dbReference type="Pfam" id="PF00108">
    <property type="entry name" value="Thiolase_N"/>
    <property type="match status" value="1"/>
</dbReference>
<evidence type="ECO:0000313" key="3">
    <source>
        <dbReference type="EMBL" id="MCE4540496.1"/>
    </source>
</evidence>
<name>A0ABS8XNU7_9BURK</name>
<dbReference type="PIRSF" id="PIRSF000429">
    <property type="entry name" value="Ac-CoA_Ac_transf"/>
    <property type="match status" value="1"/>
</dbReference>
<dbReference type="SUPFAM" id="SSF53901">
    <property type="entry name" value="Thiolase-like"/>
    <property type="match status" value="2"/>
</dbReference>
<organism evidence="3 4">
    <name type="scientific">Pelomonas caseinilytica</name>
    <dbReference type="NCBI Taxonomy" id="2906763"/>
    <lineage>
        <taxon>Bacteria</taxon>
        <taxon>Pseudomonadati</taxon>
        <taxon>Pseudomonadota</taxon>
        <taxon>Betaproteobacteria</taxon>
        <taxon>Burkholderiales</taxon>
        <taxon>Sphaerotilaceae</taxon>
        <taxon>Roseateles</taxon>
    </lineage>
</organism>
<dbReference type="CDD" id="cd00829">
    <property type="entry name" value="SCP-x_thiolase"/>
    <property type="match status" value="1"/>
</dbReference>
<accession>A0ABS8XNU7</accession>
<dbReference type="InterPro" id="IPR016039">
    <property type="entry name" value="Thiolase-like"/>
</dbReference>
<dbReference type="PANTHER" id="PTHR42870:SF1">
    <property type="entry name" value="NON-SPECIFIC LIPID-TRANSFER PROTEIN-LIKE 2"/>
    <property type="match status" value="1"/>
</dbReference>
<dbReference type="RefSeq" id="WP_233395011.1">
    <property type="nucleotide sequence ID" value="NZ_JAJTWT010000017.1"/>
</dbReference>
<dbReference type="Gene3D" id="3.40.47.10">
    <property type="match status" value="1"/>
</dbReference>
<evidence type="ECO:0000313" key="4">
    <source>
        <dbReference type="Proteomes" id="UP001201463"/>
    </source>
</evidence>
<dbReference type="Proteomes" id="UP001201463">
    <property type="component" value="Unassembled WGS sequence"/>
</dbReference>
<dbReference type="NCBIfam" id="NF005704">
    <property type="entry name" value="PRK07516.1"/>
    <property type="match status" value="1"/>
</dbReference>
<protein>
    <submittedName>
        <fullName evidence="3">Acetyl-CoA acetyltransferase</fullName>
    </submittedName>
</protein>
<dbReference type="InterPro" id="IPR055140">
    <property type="entry name" value="Thiolase_C_2"/>
</dbReference>
<gene>
    <name evidence="3" type="ORF">LXT12_24940</name>
</gene>
<dbReference type="InterPro" id="IPR002155">
    <property type="entry name" value="Thiolase"/>
</dbReference>